<gene>
    <name evidence="1" type="ORF">CEXT_658001</name>
</gene>
<organism evidence="1 2">
    <name type="scientific">Caerostris extrusa</name>
    <name type="common">Bark spider</name>
    <name type="synonym">Caerostris bankana</name>
    <dbReference type="NCBI Taxonomy" id="172846"/>
    <lineage>
        <taxon>Eukaryota</taxon>
        <taxon>Metazoa</taxon>
        <taxon>Ecdysozoa</taxon>
        <taxon>Arthropoda</taxon>
        <taxon>Chelicerata</taxon>
        <taxon>Arachnida</taxon>
        <taxon>Araneae</taxon>
        <taxon>Araneomorphae</taxon>
        <taxon>Entelegynae</taxon>
        <taxon>Araneoidea</taxon>
        <taxon>Araneidae</taxon>
        <taxon>Caerostris</taxon>
    </lineage>
</organism>
<dbReference type="Proteomes" id="UP001054945">
    <property type="component" value="Unassembled WGS sequence"/>
</dbReference>
<proteinExistence type="predicted"/>
<name>A0AAV4NMN4_CAEEX</name>
<reference evidence="1 2" key="1">
    <citation type="submission" date="2021-06" db="EMBL/GenBank/DDBJ databases">
        <title>Caerostris extrusa draft genome.</title>
        <authorList>
            <person name="Kono N."/>
            <person name="Arakawa K."/>
        </authorList>
    </citation>
    <scope>NUCLEOTIDE SEQUENCE [LARGE SCALE GENOMIC DNA]</scope>
</reference>
<comment type="caution">
    <text evidence="1">The sequence shown here is derived from an EMBL/GenBank/DDBJ whole genome shotgun (WGS) entry which is preliminary data.</text>
</comment>
<keyword evidence="2" id="KW-1185">Reference proteome</keyword>
<evidence type="ECO:0008006" key="3">
    <source>
        <dbReference type="Google" id="ProtNLM"/>
    </source>
</evidence>
<protein>
    <recommendedName>
        <fullName evidence="3">Secreted protein</fullName>
    </recommendedName>
</protein>
<accession>A0AAV4NMN4</accession>
<evidence type="ECO:0000313" key="2">
    <source>
        <dbReference type="Proteomes" id="UP001054945"/>
    </source>
</evidence>
<sequence>MLPRNSRMMPDFEKIFVVFFFYNNCLTERSYARDENNNHGDRQSSVLVLLGEVKRNIPCPKCCRLSFSFQIKMAPRNCLLPSTWNHHYQQ</sequence>
<evidence type="ECO:0000313" key="1">
    <source>
        <dbReference type="EMBL" id="GIX84986.1"/>
    </source>
</evidence>
<dbReference type="AlphaFoldDB" id="A0AAV4NMN4"/>
<dbReference type="EMBL" id="BPLR01003469">
    <property type="protein sequence ID" value="GIX84986.1"/>
    <property type="molecule type" value="Genomic_DNA"/>
</dbReference>